<gene>
    <name evidence="3" type="ORF">Kpho02_72800</name>
</gene>
<evidence type="ECO:0000256" key="2">
    <source>
        <dbReference type="SAM" id="Phobius"/>
    </source>
</evidence>
<feature type="transmembrane region" description="Helical" evidence="2">
    <location>
        <begin position="23"/>
        <end position="52"/>
    </location>
</feature>
<dbReference type="Proteomes" id="UP001165041">
    <property type="component" value="Unassembled WGS sequence"/>
</dbReference>
<dbReference type="EMBL" id="BSSA01000043">
    <property type="protein sequence ID" value="GLW74983.1"/>
    <property type="molecule type" value="Genomic_DNA"/>
</dbReference>
<keyword evidence="2" id="KW-0812">Transmembrane</keyword>
<organism evidence="3 4">
    <name type="scientific">Kitasatospora phosalacinea</name>
    <dbReference type="NCBI Taxonomy" id="2065"/>
    <lineage>
        <taxon>Bacteria</taxon>
        <taxon>Bacillati</taxon>
        <taxon>Actinomycetota</taxon>
        <taxon>Actinomycetes</taxon>
        <taxon>Kitasatosporales</taxon>
        <taxon>Streptomycetaceae</taxon>
        <taxon>Kitasatospora</taxon>
    </lineage>
</organism>
<evidence type="ECO:0000313" key="3">
    <source>
        <dbReference type="EMBL" id="GLW74983.1"/>
    </source>
</evidence>
<accession>A0A9W6QHD9</accession>
<proteinExistence type="predicted"/>
<protein>
    <submittedName>
        <fullName evidence="3">Uncharacterized protein</fullName>
    </submittedName>
</protein>
<keyword evidence="2" id="KW-1133">Transmembrane helix</keyword>
<dbReference type="AlphaFoldDB" id="A0A9W6QHD9"/>
<name>A0A9W6QHD9_9ACTN</name>
<feature type="compositionally biased region" description="Low complexity" evidence="1">
    <location>
        <begin position="81"/>
        <end position="102"/>
    </location>
</feature>
<evidence type="ECO:0000313" key="4">
    <source>
        <dbReference type="Proteomes" id="UP001165041"/>
    </source>
</evidence>
<evidence type="ECO:0000256" key="1">
    <source>
        <dbReference type="SAM" id="MobiDB-lite"/>
    </source>
</evidence>
<reference evidence="3" key="1">
    <citation type="submission" date="2023-02" db="EMBL/GenBank/DDBJ databases">
        <title>Kitasatospora phosalacinea NBRC 14627.</title>
        <authorList>
            <person name="Ichikawa N."/>
            <person name="Sato H."/>
            <person name="Tonouchi N."/>
        </authorList>
    </citation>
    <scope>NUCLEOTIDE SEQUENCE</scope>
    <source>
        <strain evidence="3">NBRC 14627</strain>
    </source>
</reference>
<dbReference type="RefSeq" id="WP_285740540.1">
    <property type="nucleotide sequence ID" value="NZ_BSSA01000043.1"/>
</dbReference>
<sequence length="141" mass="13926">MALTSPPNPRKGGGSKPSPTHTVLLWMGTLIAICAVIALLVALGMSVAAAVVTVPTLTLAATQVITQLNQNKDGTAEDADTGTPAGPATPAAAGVPATSPTAVLPSPSVEPEQHRASELEAPVVLETAATGHEAGEHDAAA</sequence>
<comment type="caution">
    <text evidence="3">The sequence shown here is derived from an EMBL/GenBank/DDBJ whole genome shotgun (WGS) entry which is preliminary data.</text>
</comment>
<keyword evidence="2" id="KW-0472">Membrane</keyword>
<feature type="region of interest" description="Disordered" evidence="1">
    <location>
        <begin position="70"/>
        <end position="119"/>
    </location>
</feature>